<protein>
    <submittedName>
        <fullName evidence="1">Enoyl-CoA hydratase/carnithine racemase</fullName>
    </submittedName>
</protein>
<name>A0ABR9LZA6_9ACTN</name>
<dbReference type="EMBL" id="JADBEK010000001">
    <property type="protein sequence ID" value="MBE1585628.1"/>
    <property type="molecule type" value="Genomic_DNA"/>
</dbReference>
<dbReference type="RefSeq" id="WP_192794444.1">
    <property type="nucleotide sequence ID" value="NZ_JADBEK010000001.1"/>
</dbReference>
<sequence>MNISSRTDFTEIEYEVADQIATVTLNRPERLNALTFAKTSGGMAGP</sequence>
<organism evidence="1 2">
    <name type="scientific">Nonomuraea angiospora</name>
    <dbReference type="NCBI Taxonomy" id="46172"/>
    <lineage>
        <taxon>Bacteria</taxon>
        <taxon>Bacillati</taxon>
        <taxon>Actinomycetota</taxon>
        <taxon>Actinomycetes</taxon>
        <taxon>Streptosporangiales</taxon>
        <taxon>Streptosporangiaceae</taxon>
        <taxon>Nonomuraea</taxon>
    </lineage>
</organism>
<gene>
    <name evidence="1" type="ORF">H4W80_003886</name>
</gene>
<evidence type="ECO:0000313" key="1">
    <source>
        <dbReference type="EMBL" id="MBE1585628.1"/>
    </source>
</evidence>
<reference evidence="1 2" key="1">
    <citation type="submission" date="2020-10" db="EMBL/GenBank/DDBJ databases">
        <title>Sequencing the genomes of 1000 actinobacteria strains.</title>
        <authorList>
            <person name="Klenk H.-P."/>
        </authorList>
    </citation>
    <scope>NUCLEOTIDE SEQUENCE [LARGE SCALE GENOMIC DNA]</scope>
    <source>
        <strain evidence="1 2">DSM 43173</strain>
    </source>
</reference>
<keyword evidence="2" id="KW-1185">Reference proteome</keyword>
<dbReference type="Proteomes" id="UP000633509">
    <property type="component" value="Unassembled WGS sequence"/>
</dbReference>
<dbReference type="Gene3D" id="3.90.226.10">
    <property type="entry name" value="2-enoyl-CoA Hydratase, Chain A, domain 1"/>
    <property type="match status" value="1"/>
</dbReference>
<accession>A0ABR9LZA6</accession>
<proteinExistence type="predicted"/>
<dbReference type="SUPFAM" id="SSF52096">
    <property type="entry name" value="ClpP/crotonase"/>
    <property type="match status" value="1"/>
</dbReference>
<evidence type="ECO:0000313" key="2">
    <source>
        <dbReference type="Proteomes" id="UP000633509"/>
    </source>
</evidence>
<dbReference type="InterPro" id="IPR029045">
    <property type="entry name" value="ClpP/crotonase-like_dom_sf"/>
</dbReference>
<comment type="caution">
    <text evidence="1">The sequence shown here is derived from an EMBL/GenBank/DDBJ whole genome shotgun (WGS) entry which is preliminary data.</text>
</comment>